<gene>
    <name evidence="5" type="ORF">ACFQHW_01065</name>
</gene>
<dbReference type="Proteomes" id="UP001596310">
    <property type="component" value="Unassembled WGS sequence"/>
</dbReference>
<dbReference type="PANTHER" id="PTHR30024">
    <property type="entry name" value="ALIPHATIC SULFONATES-BINDING PROTEIN-RELATED"/>
    <property type="match status" value="1"/>
</dbReference>
<sequence>MGRRWLARWPRWGRGLVLGLVALILALGVSGCQRSQTGQAVTEIRIGILNTPNDVAVARQLGYFQAAFPHQKLKFITFDSGVDANKALLSGGVDFATMGDTNGVVALAAEIPVQLCWINEICGANEALVVRRGAGIKRVKDLAGRKIATPFASTSHYSLMSALSQAGIRDQVTLLDMDTQNIVAAWQRGNIDAAYTWQPTLAQLLPEATVLCDSADLAQQGITTGNITLVRTQFAQAHPHLTQRFVATLDQAHQLRRRHFSQAVSAAARQVGISQREARLQMQGTTWPGASAEFSSAYLGAAGSSGAFVQAMTRTGQFMAGQQTITTAPSEQQFIDFIWKRGKQP</sequence>
<dbReference type="Gene3D" id="3.40.190.10">
    <property type="entry name" value="Periplasmic binding protein-like II"/>
    <property type="match status" value="2"/>
</dbReference>
<proteinExistence type="inferred from homology"/>
<evidence type="ECO:0000256" key="3">
    <source>
        <dbReference type="ARBA" id="ARBA00022729"/>
    </source>
</evidence>
<dbReference type="SUPFAM" id="SSF53850">
    <property type="entry name" value="Periplasmic binding protein-like II"/>
    <property type="match status" value="1"/>
</dbReference>
<comment type="subcellular location">
    <subcellularLocation>
        <location evidence="1">Periplasm</location>
    </subcellularLocation>
</comment>
<name>A0ABW1UM68_9LACO</name>
<dbReference type="Pfam" id="PF09084">
    <property type="entry name" value="NMT1"/>
    <property type="match status" value="1"/>
</dbReference>
<accession>A0ABW1UM68</accession>
<evidence type="ECO:0000256" key="1">
    <source>
        <dbReference type="ARBA" id="ARBA00004418"/>
    </source>
</evidence>
<feature type="domain" description="Solute-binding protein family 3/N-terminal" evidence="4">
    <location>
        <begin position="43"/>
        <end position="263"/>
    </location>
</feature>
<organism evidence="5 6">
    <name type="scientific">Lapidilactobacillus achengensis</name>
    <dbReference type="NCBI Taxonomy" id="2486000"/>
    <lineage>
        <taxon>Bacteria</taxon>
        <taxon>Bacillati</taxon>
        <taxon>Bacillota</taxon>
        <taxon>Bacilli</taxon>
        <taxon>Lactobacillales</taxon>
        <taxon>Lactobacillaceae</taxon>
        <taxon>Lapidilactobacillus</taxon>
    </lineage>
</organism>
<evidence type="ECO:0000256" key="2">
    <source>
        <dbReference type="ARBA" id="ARBA00010742"/>
    </source>
</evidence>
<reference evidence="6" key="1">
    <citation type="journal article" date="2019" name="Int. J. Syst. Evol. Microbiol.">
        <title>The Global Catalogue of Microorganisms (GCM) 10K type strain sequencing project: providing services to taxonomists for standard genome sequencing and annotation.</title>
        <authorList>
            <consortium name="The Broad Institute Genomics Platform"/>
            <consortium name="The Broad Institute Genome Sequencing Center for Infectious Disease"/>
            <person name="Wu L."/>
            <person name="Ma J."/>
        </authorList>
    </citation>
    <scope>NUCLEOTIDE SEQUENCE [LARGE SCALE GENOMIC DNA]</scope>
    <source>
        <strain evidence="6">CCM 8897</strain>
    </source>
</reference>
<evidence type="ECO:0000313" key="6">
    <source>
        <dbReference type="Proteomes" id="UP001596310"/>
    </source>
</evidence>
<dbReference type="InterPro" id="IPR015168">
    <property type="entry name" value="SsuA/THI5"/>
</dbReference>
<comment type="caution">
    <text evidence="5">The sequence shown here is derived from an EMBL/GenBank/DDBJ whole genome shotgun (WGS) entry which is preliminary data.</text>
</comment>
<keyword evidence="3" id="KW-0732">Signal</keyword>
<keyword evidence="6" id="KW-1185">Reference proteome</keyword>
<protein>
    <submittedName>
        <fullName evidence="5">ABC transporter substrate-binding protein</fullName>
    </submittedName>
</protein>
<dbReference type="PANTHER" id="PTHR30024:SF47">
    <property type="entry name" value="TAURINE-BINDING PERIPLASMIC PROTEIN"/>
    <property type="match status" value="1"/>
</dbReference>
<dbReference type="InterPro" id="IPR001638">
    <property type="entry name" value="Solute-binding_3/MltF_N"/>
</dbReference>
<evidence type="ECO:0000259" key="4">
    <source>
        <dbReference type="SMART" id="SM00062"/>
    </source>
</evidence>
<comment type="similarity">
    <text evidence="2">Belongs to the bacterial solute-binding protein SsuA/TauA family.</text>
</comment>
<dbReference type="RefSeq" id="WP_125596494.1">
    <property type="nucleotide sequence ID" value="NZ_JBHSSM010000005.1"/>
</dbReference>
<dbReference type="EMBL" id="JBHSSM010000005">
    <property type="protein sequence ID" value="MFC6314160.1"/>
    <property type="molecule type" value="Genomic_DNA"/>
</dbReference>
<evidence type="ECO:0000313" key="5">
    <source>
        <dbReference type="EMBL" id="MFC6314160.1"/>
    </source>
</evidence>
<dbReference type="PROSITE" id="PS51257">
    <property type="entry name" value="PROKAR_LIPOPROTEIN"/>
    <property type="match status" value="1"/>
</dbReference>
<dbReference type="SMART" id="SM00062">
    <property type="entry name" value="PBPb"/>
    <property type="match status" value="1"/>
</dbReference>